<protein>
    <submittedName>
        <fullName evidence="1">Alpha/beta-hydrolase</fullName>
    </submittedName>
</protein>
<proteinExistence type="predicted"/>
<accession>A0ACB6ZGG6</accession>
<evidence type="ECO:0000313" key="2">
    <source>
        <dbReference type="Proteomes" id="UP000886501"/>
    </source>
</evidence>
<evidence type="ECO:0000313" key="1">
    <source>
        <dbReference type="EMBL" id="KAF9648478.1"/>
    </source>
</evidence>
<organism evidence="1 2">
    <name type="scientific">Thelephora ganbajun</name>
    <name type="common">Ganba fungus</name>
    <dbReference type="NCBI Taxonomy" id="370292"/>
    <lineage>
        <taxon>Eukaryota</taxon>
        <taxon>Fungi</taxon>
        <taxon>Dikarya</taxon>
        <taxon>Basidiomycota</taxon>
        <taxon>Agaricomycotina</taxon>
        <taxon>Agaricomycetes</taxon>
        <taxon>Thelephorales</taxon>
        <taxon>Thelephoraceae</taxon>
        <taxon>Thelephora</taxon>
    </lineage>
</organism>
<dbReference type="Proteomes" id="UP000886501">
    <property type="component" value="Unassembled WGS sequence"/>
</dbReference>
<gene>
    <name evidence="1" type="ORF">BDM02DRAFT_2262340</name>
</gene>
<comment type="caution">
    <text evidence="1">The sequence shown here is derived from an EMBL/GenBank/DDBJ whole genome shotgun (WGS) entry which is preliminary data.</text>
</comment>
<reference evidence="1" key="1">
    <citation type="submission" date="2019-10" db="EMBL/GenBank/DDBJ databases">
        <authorList>
            <consortium name="DOE Joint Genome Institute"/>
            <person name="Kuo A."/>
            <person name="Miyauchi S."/>
            <person name="Kiss E."/>
            <person name="Drula E."/>
            <person name="Kohler A."/>
            <person name="Sanchez-Garcia M."/>
            <person name="Andreopoulos B."/>
            <person name="Barry K.W."/>
            <person name="Bonito G."/>
            <person name="Buee M."/>
            <person name="Carver A."/>
            <person name="Chen C."/>
            <person name="Cichocki N."/>
            <person name="Clum A."/>
            <person name="Culley D."/>
            <person name="Crous P.W."/>
            <person name="Fauchery L."/>
            <person name="Girlanda M."/>
            <person name="Hayes R."/>
            <person name="Keri Z."/>
            <person name="Labutti K."/>
            <person name="Lipzen A."/>
            <person name="Lombard V."/>
            <person name="Magnuson J."/>
            <person name="Maillard F."/>
            <person name="Morin E."/>
            <person name="Murat C."/>
            <person name="Nolan M."/>
            <person name="Ohm R."/>
            <person name="Pangilinan J."/>
            <person name="Pereira M."/>
            <person name="Perotto S."/>
            <person name="Peter M."/>
            <person name="Riley R."/>
            <person name="Sitrit Y."/>
            <person name="Stielow B."/>
            <person name="Szollosi G."/>
            <person name="Zifcakova L."/>
            <person name="Stursova M."/>
            <person name="Spatafora J.W."/>
            <person name="Tedersoo L."/>
            <person name="Vaario L.-M."/>
            <person name="Yamada A."/>
            <person name="Yan M."/>
            <person name="Wang P."/>
            <person name="Xu J."/>
            <person name="Bruns T."/>
            <person name="Baldrian P."/>
            <person name="Vilgalys R."/>
            <person name="Henrissat B."/>
            <person name="Grigoriev I.V."/>
            <person name="Hibbett D."/>
            <person name="Nagy L.G."/>
            <person name="Martin F.M."/>
        </authorList>
    </citation>
    <scope>NUCLEOTIDE SEQUENCE</scope>
    <source>
        <strain evidence="1">P2</strain>
    </source>
</reference>
<sequence length="421" mass="46689">MAPAQRTSMLYHDQPLKGFYLAGQAFAIPFFYAPYWFFTSIPYFFKPPPGEKSRAHAISRHIRISYLRQMMRIIMRTGLSSSVPDHTRITPPKLPGSYGVWVPPLADDLIVGDIRSHAEAFDVSSIQIPGYWIHKDHNLKAGEPPKPGEKVLYYTHGGGYVALTAHPDGPMAPVPRGFLEHCPSITRTFSTEYRLLCPGAKAAHPFPTALLDALAGYTYLVKLGFKEEDIVLCGDSAGGNLALALTRYLTDNRRKAANLPRAPGALVLFSPWVDMSESFEASPVASTTKAAAHDWASPVNDEEMKRAIKTFLGNKPDEIANAKRYIYSSPASPYLLGLTPDSTTRKISFKGYPRTWLDLGGSEVLHDQIKRLGVAMEEDLGKDKFVLNECPGGIHGYISFVWFEPERSKNMKKIAGWLDGV</sequence>
<keyword evidence="2" id="KW-1185">Reference proteome</keyword>
<dbReference type="EMBL" id="MU118013">
    <property type="protein sequence ID" value="KAF9648478.1"/>
    <property type="molecule type" value="Genomic_DNA"/>
</dbReference>
<reference evidence="1" key="2">
    <citation type="journal article" date="2020" name="Nat. Commun.">
        <title>Large-scale genome sequencing of mycorrhizal fungi provides insights into the early evolution of symbiotic traits.</title>
        <authorList>
            <person name="Miyauchi S."/>
            <person name="Kiss E."/>
            <person name="Kuo A."/>
            <person name="Drula E."/>
            <person name="Kohler A."/>
            <person name="Sanchez-Garcia M."/>
            <person name="Morin E."/>
            <person name="Andreopoulos B."/>
            <person name="Barry K.W."/>
            <person name="Bonito G."/>
            <person name="Buee M."/>
            <person name="Carver A."/>
            <person name="Chen C."/>
            <person name="Cichocki N."/>
            <person name="Clum A."/>
            <person name="Culley D."/>
            <person name="Crous P.W."/>
            <person name="Fauchery L."/>
            <person name="Girlanda M."/>
            <person name="Hayes R.D."/>
            <person name="Keri Z."/>
            <person name="LaButti K."/>
            <person name="Lipzen A."/>
            <person name="Lombard V."/>
            <person name="Magnuson J."/>
            <person name="Maillard F."/>
            <person name="Murat C."/>
            <person name="Nolan M."/>
            <person name="Ohm R.A."/>
            <person name="Pangilinan J."/>
            <person name="Pereira M.F."/>
            <person name="Perotto S."/>
            <person name="Peter M."/>
            <person name="Pfister S."/>
            <person name="Riley R."/>
            <person name="Sitrit Y."/>
            <person name="Stielow J.B."/>
            <person name="Szollosi G."/>
            <person name="Zifcakova L."/>
            <person name="Stursova M."/>
            <person name="Spatafora J.W."/>
            <person name="Tedersoo L."/>
            <person name="Vaario L.M."/>
            <person name="Yamada A."/>
            <person name="Yan M."/>
            <person name="Wang P."/>
            <person name="Xu J."/>
            <person name="Bruns T."/>
            <person name="Baldrian P."/>
            <person name="Vilgalys R."/>
            <person name="Dunand C."/>
            <person name="Henrissat B."/>
            <person name="Grigoriev I.V."/>
            <person name="Hibbett D."/>
            <person name="Nagy L.G."/>
            <person name="Martin F.M."/>
        </authorList>
    </citation>
    <scope>NUCLEOTIDE SEQUENCE</scope>
    <source>
        <strain evidence="1">P2</strain>
    </source>
</reference>
<name>A0ACB6ZGG6_THEGA</name>